<dbReference type="AlphaFoldDB" id="A0A5J9V8B6"/>
<protein>
    <submittedName>
        <fullName evidence="1">Uncharacterized protein</fullName>
    </submittedName>
</protein>
<dbReference type="Proteomes" id="UP000324897">
    <property type="component" value="Chromosome 1"/>
</dbReference>
<dbReference type="Gramene" id="TVU31100">
    <property type="protein sequence ID" value="TVU31100"/>
    <property type="gene ID" value="EJB05_22769"/>
</dbReference>
<dbReference type="EMBL" id="RWGY01000011">
    <property type="protein sequence ID" value="TVU31100.1"/>
    <property type="molecule type" value="Genomic_DNA"/>
</dbReference>
<gene>
    <name evidence="1" type="ORF">EJB05_22769</name>
</gene>
<evidence type="ECO:0000313" key="1">
    <source>
        <dbReference type="EMBL" id="TVU31100.1"/>
    </source>
</evidence>
<evidence type="ECO:0000313" key="2">
    <source>
        <dbReference type="Proteomes" id="UP000324897"/>
    </source>
</evidence>
<sequence length="68" mass="7929">MLISCLAVKIGMRSCRDQRKPVLQKNYHGLPPKYGEEEMCLLDCGCWDGKTRTGRDYGTFLRSFRWRG</sequence>
<keyword evidence="2" id="KW-1185">Reference proteome</keyword>
<reference evidence="1 2" key="1">
    <citation type="journal article" date="2019" name="Sci. Rep.">
        <title>A high-quality genome of Eragrostis curvula grass provides insights into Poaceae evolution and supports new strategies to enhance forage quality.</title>
        <authorList>
            <person name="Carballo J."/>
            <person name="Santos B.A.C.M."/>
            <person name="Zappacosta D."/>
            <person name="Garbus I."/>
            <person name="Selva J.P."/>
            <person name="Gallo C.A."/>
            <person name="Diaz A."/>
            <person name="Albertini E."/>
            <person name="Caccamo M."/>
            <person name="Echenique V."/>
        </authorList>
    </citation>
    <scope>NUCLEOTIDE SEQUENCE [LARGE SCALE GENOMIC DNA]</scope>
    <source>
        <strain evidence="2">cv. Victoria</strain>
        <tissue evidence="1">Leaf</tissue>
    </source>
</reference>
<proteinExistence type="predicted"/>
<organism evidence="1 2">
    <name type="scientific">Eragrostis curvula</name>
    <name type="common">weeping love grass</name>
    <dbReference type="NCBI Taxonomy" id="38414"/>
    <lineage>
        <taxon>Eukaryota</taxon>
        <taxon>Viridiplantae</taxon>
        <taxon>Streptophyta</taxon>
        <taxon>Embryophyta</taxon>
        <taxon>Tracheophyta</taxon>
        <taxon>Spermatophyta</taxon>
        <taxon>Magnoliopsida</taxon>
        <taxon>Liliopsida</taxon>
        <taxon>Poales</taxon>
        <taxon>Poaceae</taxon>
        <taxon>PACMAD clade</taxon>
        <taxon>Chloridoideae</taxon>
        <taxon>Eragrostideae</taxon>
        <taxon>Eragrostidinae</taxon>
        <taxon>Eragrostis</taxon>
    </lineage>
</organism>
<feature type="non-terminal residue" evidence="1">
    <location>
        <position position="1"/>
    </location>
</feature>
<name>A0A5J9V8B6_9POAL</name>
<accession>A0A5J9V8B6</accession>
<comment type="caution">
    <text evidence="1">The sequence shown here is derived from an EMBL/GenBank/DDBJ whole genome shotgun (WGS) entry which is preliminary data.</text>
</comment>